<sequence length="1057" mass="121586">MEKREKVDQPGPSRYSRSKLLEVRCEECFAIFPSRDKYEEHFSLHHSKAETSSEKPIPPQSQVEDSEVSIKSKGMFQNRSPDQELNQHTQRLACLASSECFDYYMMLKSNTAVWFYFQTEETQTRRRRKGQVGSKTKVKKKKSVKSESVSKAETDEDSVANLSTQGMSSAEPLCYKPGEPADESLSLADVSKEVLLSGEANALLPSLEECETKGDGQFEEVETVDQTKQSEGQPVQYSDLLTAEYMTAVDMNDDNDNEKQNDNESFDLYCDEPEFSSSSQETQPVEAVELLNIQTVVEKLSDLLSETLWIIDSTSERCRLSLLSLSGNAVVERGICWRNSQAEIYINNQPPPGNSFLWGKKVSNPYDATEVAYYIWRLATVVSGTNVCCGIEDFVEYWSDELTRGYIESEIYQGKKRFRTHTCALAVEAITRSRCCESCRSLQEIFRKRRWKSLNRKGTELSKVTNKSLSKEQLEVKAANLRDVKKSQQLKIKRLEEKIKKMIHKDSIEIDQHLGKDFMKILRNNASKMTEIQKLFWEEQMKALSRQNNPRSMRWNPMMVRIALHLQNISPAALNYLKDAGFISMPCNRTLYDFTHFVDNKEGVQHEILSLLEKKIEPLSLSSNENYFNLVFDEIHIKSDLVRNKHGELIGYLNLNEVDNTLKELESQMASAEPKKPELAKKVLVYMLQGINMNLHEVVALYSTTDLTGVQIFSRTWDLIYYLESRKMKIISLSCDGASSNKKFFSMHVAWNNEDKYVYATKHLYAGEVRPLFFIVDPPHLLKTIRNCLSNSYAHFCSRKMQKNNETLTWKALEKLYEVDRLNKFKIHKLTKDHVRLTSFTRMRVSLAAQVCSQSVADSLRKYQNDPRFEGLISSELITFITICNRLFDCLNGSDDPEGTRNKINSDLLPFTSCQDVRFDFLHSVLKYFQDWQSEALLREGKLSLEERRRMQISQESYESLHITIPGFCGAVQYLLQNTGIKSVKAKDFNQDKLEQEFGLFRMSFGSNNHPTLQNLIQKTLSHHVQRSAALPVQGNIKGSRKTLLVDESPLPKRPRK</sequence>
<dbReference type="PROSITE" id="PS00028">
    <property type="entry name" value="ZINC_FINGER_C2H2_1"/>
    <property type="match status" value="1"/>
</dbReference>
<feature type="domain" description="C2H2-type" evidence="3">
    <location>
        <begin position="25"/>
        <end position="46"/>
    </location>
</feature>
<proteinExistence type="predicted"/>
<evidence type="ECO:0000256" key="2">
    <source>
        <dbReference type="SAM" id="MobiDB-lite"/>
    </source>
</evidence>
<reference evidence="4" key="1">
    <citation type="submission" date="2021-07" db="EMBL/GenBank/DDBJ databases">
        <authorList>
            <person name="Catto M.A."/>
            <person name="Jacobson A."/>
            <person name="Kennedy G."/>
            <person name="Labadie P."/>
            <person name="Hunt B.G."/>
            <person name="Srinivasan R."/>
        </authorList>
    </citation>
    <scope>NUCLEOTIDE SEQUENCE</scope>
    <source>
        <strain evidence="4">PL_HMW_Pooled</strain>
        <tissue evidence="4">Head</tissue>
    </source>
</reference>
<accession>A0AAE1LL87</accession>
<gene>
    <name evidence="4" type="ORF">KUF71_002247</name>
</gene>
<feature type="compositionally biased region" description="Basic and acidic residues" evidence="2">
    <location>
        <begin position="144"/>
        <end position="153"/>
    </location>
</feature>
<evidence type="ECO:0000313" key="4">
    <source>
        <dbReference type="EMBL" id="KAK3923853.1"/>
    </source>
</evidence>
<keyword evidence="1" id="KW-0175">Coiled coil</keyword>
<dbReference type="Pfam" id="PF21788">
    <property type="entry name" value="TNP-like_GBD"/>
    <property type="match status" value="1"/>
</dbReference>
<evidence type="ECO:0000256" key="1">
    <source>
        <dbReference type="SAM" id="Coils"/>
    </source>
</evidence>
<dbReference type="AlphaFoldDB" id="A0AAE1LL87"/>
<dbReference type="InterPro" id="IPR048365">
    <property type="entry name" value="TNP-like_RNaseH_N"/>
</dbReference>
<comment type="caution">
    <text evidence="4">The sequence shown here is derived from an EMBL/GenBank/DDBJ whole genome shotgun (WGS) entry which is preliminary data.</text>
</comment>
<dbReference type="Pfam" id="PF21787">
    <property type="entry name" value="TNP-like_RNaseH_N"/>
    <property type="match status" value="1"/>
</dbReference>
<reference evidence="4" key="2">
    <citation type="journal article" date="2023" name="BMC Genomics">
        <title>Pest status, molecular evolution, and epigenetic factors derived from the genome assembly of Frankliniella fusca, a thysanopteran phytovirus vector.</title>
        <authorList>
            <person name="Catto M.A."/>
            <person name="Labadie P.E."/>
            <person name="Jacobson A.L."/>
            <person name="Kennedy G.G."/>
            <person name="Srinivasan R."/>
            <person name="Hunt B.G."/>
        </authorList>
    </citation>
    <scope>NUCLEOTIDE SEQUENCE</scope>
    <source>
        <strain evidence="4">PL_HMW_Pooled</strain>
    </source>
</reference>
<evidence type="ECO:0000313" key="5">
    <source>
        <dbReference type="Proteomes" id="UP001219518"/>
    </source>
</evidence>
<keyword evidence="5" id="KW-1185">Reference proteome</keyword>
<name>A0AAE1LL87_9NEOP</name>
<feature type="region of interest" description="Disordered" evidence="2">
    <location>
        <begin position="42"/>
        <end position="69"/>
    </location>
</feature>
<feature type="coiled-coil region" evidence="1">
    <location>
        <begin position="471"/>
        <end position="505"/>
    </location>
</feature>
<dbReference type="Proteomes" id="UP001219518">
    <property type="component" value="Unassembled WGS sequence"/>
</dbReference>
<evidence type="ECO:0000259" key="3">
    <source>
        <dbReference type="PROSITE" id="PS00028"/>
    </source>
</evidence>
<dbReference type="EMBL" id="JAHWGI010001155">
    <property type="protein sequence ID" value="KAK3923853.1"/>
    <property type="molecule type" value="Genomic_DNA"/>
</dbReference>
<protein>
    <submittedName>
        <fullName evidence="4">Transposable element P transposase</fullName>
    </submittedName>
</protein>
<dbReference type="InterPro" id="IPR013087">
    <property type="entry name" value="Znf_C2H2_type"/>
</dbReference>
<feature type="region of interest" description="Disordered" evidence="2">
    <location>
        <begin position="125"/>
        <end position="161"/>
    </location>
</feature>
<feature type="compositionally biased region" description="Basic and acidic residues" evidence="2">
    <location>
        <begin position="42"/>
        <end position="53"/>
    </location>
</feature>
<dbReference type="InterPro" id="IPR048366">
    <property type="entry name" value="TNP-like_GBD"/>
</dbReference>
<feature type="compositionally biased region" description="Basic residues" evidence="2">
    <location>
        <begin position="125"/>
        <end position="143"/>
    </location>
</feature>
<organism evidence="4 5">
    <name type="scientific">Frankliniella fusca</name>
    <dbReference type="NCBI Taxonomy" id="407009"/>
    <lineage>
        <taxon>Eukaryota</taxon>
        <taxon>Metazoa</taxon>
        <taxon>Ecdysozoa</taxon>
        <taxon>Arthropoda</taxon>
        <taxon>Hexapoda</taxon>
        <taxon>Insecta</taxon>
        <taxon>Pterygota</taxon>
        <taxon>Neoptera</taxon>
        <taxon>Paraneoptera</taxon>
        <taxon>Thysanoptera</taxon>
        <taxon>Terebrantia</taxon>
        <taxon>Thripoidea</taxon>
        <taxon>Thripidae</taxon>
        <taxon>Frankliniella</taxon>
    </lineage>
</organism>